<dbReference type="InterPro" id="IPR011010">
    <property type="entry name" value="DNA_brk_join_enz"/>
</dbReference>
<evidence type="ECO:0000256" key="3">
    <source>
        <dbReference type="ARBA" id="ARBA00022843"/>
    </source>
</evidence>
<sequence>MDDIDLLEWDPIFLTQSSYSQVSEEKESDILSYFDLKPSDNDLEITRHQFRHGQPETVKSLQNKIEESVPKNSVKKYKWGYNAFNSWQAERRLRPISDNLGIPPNCLQKDLVHMDKTELSTSLQYFIAEAKKKDGGTYPSNSIYDLFSSIQGYIRHQKSSSINFFTDPEFLRARQVLDAIMKERATEGLGANARKQADVISVDEETSLYDKGILGVDNPQQLLDTLLYLCGLHFALRGGTEHRRLRLNSNPQLTGPFQDKDAKLRYLLYKEDVSKANAGGLKHRKVVPKCVRAFENPENRNKCIVTVFEKYKSLCPANGGKDCFYLTPLKHIKDGQWYSNNPIGHNTLQGTVKRLCASIGLTGKRTNHSLRASAATRLYNAGIEEQRVAETTGHRSNAVRVYKRTSADQQLEASNILYGLRPSDGRKKAKPSAAAGAPVSSVSVECSTDESDKKTVTCNFSLNFSL</sequence>
<feature type="domain" description="Tyr recombinase" evidence="5">
    <location>
        <begin position="195"/>
        <end position="415"/>
    </location>
</feature>
<proteinExistence type="predicted"/>
<accession>A0A8S3QWR5</accession>
<keyword evidence="4" id="KW-0233">DNA recombination</keyword>
<dbReference type="PANTHER" id="PTHR21446">
    <property type="entry name" value="DUF3504 DOMAIN-CONTAINING PROTEIN"/>
    <property type="match status" value="1"/>
</dbReference>
<keyword evidence="2" id="KW-0597">Phosphoprotein</keyword>
<evidence type="ECO:0000256" key="2">
    <source>
        <dbReference type="ARBA" id="ARBA00022553"/>
    </source>
</evidence>
<evidence type="ECO:0000256" key="1">
    <source>
        <dbReference type="ARBA" id="ARBA00022499"/>
    </source>
</evidence>
<keyword evidence="3" id="KW-0832">Ubl conjugation</keyword>
<organism evidence="6 7">
    <name type="scientific">Mytilus edulis</name>
    <name type="common">Blue mussel</name>
    <dbReference type="NCBI Taxonomy" id="6550"/>
    <lineage>
        <taxon>Eukaryota</taxon>
        <taxon>Metazoa</taxon>
        <taxon>Spiralia</taxon>
        <taxon>Lophotrochozoa</taxon>
        <taxon>Mollusca</taxon>
        <taxon>Bivalvia</taxon>
        <taxon>Autobranchia</taxon>
        <taxon>Pteriomorphia</taxon>
        <taxon>Mytilida</taxon>
        <taxon>Mytiloidea</taxon>
        <taxon>Mytilidae</taxon>
        <taxon>Mytilinae</taxon>
        <taxon>Mytilus</taxon>
    </lineage>
</organism>
<dbReference type="InterPro" id="IPR013762">
    <property type="entry name" value="Integrase-like_cat_sf"/>
</dbReference>
<dbReference type="GO" id="GO:0006310">
    <property type="term" value="P:DNA recombination"/>
    <property type="evidence" value="ECO:0007669"/>
    <property type="project" value="UniProtKB-KW"/>
</dbReference>
<dbReference type="EMBL" id="CAJPWZ010000738">
    <property type="protein sequence ID" value="CAG2200240.1"/>
    <property type="molecule type" value="Genomic_DNA"/>
</dbReference>
<dbReference type="InterPro" id="IPR002104">
    <property type="entry name" value="Integrase_catalytic"/>
</dbReference>
<dbReference type="InterPro" id="IPR021893">
    <property type="entry name" value="ZMYM2-like_C"/>
</dbReference>
<dbReference type="GO" id="GO:0003677">
    <property type="term" value="F:DNA binding"/>
    <property type="evidence" value="ECO:0007669"/>
    <property type="project" value="InterPro"/>
</dbReference>
<name>A0A8S3QWR5_MYTED</name>
<evidence type="ECO:0000313" key="6">
    <source>
        <dbReference type="EMBL" id="CAG2200240.1"/>
    </source>
</evidence>
<dbReference type="PROSITE" id="PS51898">
    <property type="entry name" value="TYR_RECOMBINASE"/>
    <property type="match status" value="1"/>
</dbReference>
<dbReference type="InterPro" id="IPR052787">
    <property type="entry name" value="MAVS"/>
</dbReference>
<keyword evidence="1" id="KW-1017">Isopeptide bond</keyword>
<dbReference type="Pfam" id="PF25561">
    <property type="entry name" value="QRICH1"/>
    <property type="match status" value="1"/>
</dbReference>
<dbReference type="InterPro" id="IPR057926">
    <property type="entry name" value="QRICH1_dom"/>
</dbReference>
<reference evidence="6" key="1">
    <citation type="submission" date="2021-03" db="EMBL/GenBank/DDBJ databases">
        <authorList>
            <person name="Bekaert M."/>
        </authorList>
    </citation>
    <scope>NUCLEOTIDE SEQUENCE</scope>
</reference>
<dbReference type="AlphaFoldDB" id="A0A8S3QWR5"/>
<dbReference type="SUPFAM" id="SSF56349">
    <property type="entry name" value="DNA breaking-rejoining enzymes"/>
    <property type="match status" value="1"/>
</dbReference>
<dbReference type="Pfam" id="PF12012">
    <property type="entry name" value="DUF3504"/>
    <property type="match status" value="1"/>
</dbReference>
<dbReference type="PANTHER" id="PTHR21446:SF12">
    <property type="entry name" value="POTASSIUM CHANNEL TETRAMERIZATION DOMAIN CONTAINING 1"/>
    <property type="match status" value="1"/>
</dbReference>
<evidence type="ECO:0000259" key="5">
    <source>
        <dbReference type="PROSITE" id="PS51898"/>
    </source>
</evidence>
<evidence type="ECO:0000256" key="4">
    <source>
        <dbReference type="ARBA" id="ARBA00023172"/>
    </source>
</evidence>
<keyword evidence="7" id="KW-1185">Reference proteome</keyword>
<dbReference type="Gene3D" id="1.10.443.10">
    <property type="entry name" value="Intergrase catalytic core"/>
    <property type="match status" value="1"/>
</dbReference>
<gene>
    <name evidence="6" type="ORF">MEDL_14913</name>
</gene>
<evidence type="ECO:0000313" key="7">
    <source>
        <dbReference type="Proteomes" id="UP000683360"/>
    </source>
</evidence>
<dbReference type="Proteomes" id="UP000683360">
    <property type="component" value="Unassembled WGS sequence"/>
</dbReference>
<comment type="caution">
    <text evidence="6">The sequence shown here is derived from an EMBL/GenBank/DDBJ whole genome shotgun (WGS) entry which is preliminary data.</text>
</comment>
<protein>
    <recommendedName>
        <fullName evidence="5">Tyr recombinase domain-containing protein</fullName>
    </recommendedName>
</protein>
<dbReference type="GO" id="GO:0015074">
    <property type="term" value="P:DNA integration"/>
    <property type="evidence" value="ECO:0007669"/>
    <property type="project" value="InterPro"/>
</dbReference>
<dbReference type="OrthoDB" id="6141201at2759"/>